<evidence type="ECO:0000256" key="2">
    <source>
        <dbReference type="SAM" id="Phobius"/>
    </source>
</evidence>
<name>A0A840N703_9PSEU</name>
<feature type="compositionally biased region" description="Basic and acidic residues" evidence="1">
    <location>
        <begin position="63"/>
        <end position="97"/>
    </location>
</feature>
<protein>
    <submittedName>
        <fullName evidence="3">Uncharacterized protein</fullName>
    </submittedName>
</protein>
<feature type="region of interest" description="Disordered" evidence="1">
    <location>
        <begin position="30"/>
        <end position="103"/>
    </location>
</feature>
<feature type="transmembrane region" description="Helical" evidence="2">
    <location>
        <begin position="6"/>
        <end position="23"/>
    </location>
</feature>
<keyword evidence="2" id="KW-0812">Transmembrane</keyword>
<evidence type="ECO:0000256" key="1">
    <source>
        <dbReference type="SAM" id="MobiDB-lite"/>
    </source>
</evidence>
<evidence type="ECO:0000313" key="3">
    <source>
        <dbReference type="EMBL" id="MBB5067750.1"/>
    </source>
</evidence>
<proteinExistence type="predicted"/>
<keyword evidence="2" id="KW-1133">Transmembrane helix</keyword>
<keyword evidence="2" id="KW-0472">Membrane</keyword>
<dbReference type="RefSeq" id="WP_184477487.1">
    <property type="nucleotide sequence ID" value="NZ_JACHIV010000001.1"/>
</dbReference>
<evidence type="ECO:0000313" key="4">
    <source>
        <dbReference type="Proteomes" id="UP000580474"/>
    </source>
</evidence>
<reference evidence="3 4" key="1">
    <citation type="submission" date="2020-08" db="EMBL/GenBank/DDBJ databases">
        <title>Sequencing the genomes of 1000 actinobacteria strains.</title>
        <authorList>
            <person name="Klenk H.-P."/>
        </authorList>
    </citation>
    <scope>NUCLEOTIDE SEQUENCE [LARGE SCALE GENOMIC DNA]</scope>
    <source>
        <strain evidence="3 4">DSM 45582</strain>
    </source>
</reference>
<accession>A0A840N703</accession>
<keyword evidence="4" id="KW-1185">Reference proteome</keyword>
<dbReference type="AlphaFoldDB" id="A0A840N703"/>
<gene>
    <name evidence="3" type="ORF">BJ969_000838</name>
</gene>
<organism evidence="3 4">
    <name type="scientific">Saccharopolyspora gloriosae</name>
    <dbReference type="NCBI Taxonomy" id="455344"/>
    <lineage>
        <taxon>Bacteria</taxon>
        <taxon>Bacillati</taxon>
        <taxon>Actinomycetota</taxon>
        <taxon>Actinomycetes</taxon>
        <taxon>Pseudonocardiales</taxon>
        <taxon>Pseudonocardiaceae</taxon>
        <taxon>Saccharopolyspora</taxon>
    </lineage>
</organism>
<sequence>MDLIVISFAGGAVVAAVIFWPLLRRARRRAHADTPPTGKHALRTPQQQAKPTGDTARPAAAEPDARPAEAAPERADIPHQETAADRSAEPLPDRPETDGALGVSVATLPTALFEEHYEAKFRRTRDRIERLRNQLHEQN</sequence>
<dbReference type="Proteomes" id="UP000580474">
    <property type="component" value="Unassembled WGS sequence"/>
</dbReference>
<dbReference type="EMBL" id="JACHIV010000001">
    <property type="protein sequence ID" value="MBB5067750.1"/>
    <property type="molecule type" value="Genomic_DNA"/>
</dbReference>
<comment type="caution">
    <text evidence="3">The sequence shown here is derived from an EMBL/GenBank/DDBJ whole genome shotgun (WGS) entry which is preliminary data.</text>
</comment>